<dbReference type="Proteomes" id="UP000187203">
    <property type="component" value="Unassembled WGS sequence"/>
</dbReference>
<dbReference type="AlphaFoldDB" id="A0A1R3I0J2"/>
<protein>
    <submittedName>
        <fullName evidence="1">Uncharacterized protein</fullName>
    </submittedName>
</protein>
<proteinExistence type="predicted"/>
<sequence length="96" mass="10980">MKKGGCIENYSTRGSTSKQKKIYRAAKDKRTRELLAAYKKQVGLNVDPKLRSECEKAMKDSDSLMDSGKFKDTLSYYEKVMEKVPYKVILCESAKL</sequence>
<keyword evidence="2" id="KW-1185">Reference proteome</keyword>
<organism evidence="1 2">
    <name type="scientific">Corchorus olitorius</name>
    <dbReference type="NCBI Taxonomy" id="93759"/>
    <lineage>
        <taxon>Eukaryota</taxon>
        <taxon>Viridiplantae</taxon>
        <taxon>Streptophyta</taxon>
        <taxon>Embryophyta</taxon>
        <taxon>Tracheophyta</taxon>
        <taxon>Spermatophyta</taxon>
        <taxon>Magnoliopsida</taxon>
        <taxon>eudicotyledons</taxon>
        <taxon>Gunneridae</taxon>
        <taxon>Pentapetalae</taxon>
        <taxon>rosids</taxon>
        <taxon>malvids</taxon>
        <taxon>Malvales</taxon>
        <taxon>Malvaceae</taxon>
        <taxon>Grewioideae</taxon>
        <taxon>Apeibeae</taxon>
        <taxon>Corchorus</taxon>
    </lineage>
</organism>
<reference evidence="2" key="1">
    <citation type="submission" date="2013-09" db="EMBL/GenBank/DDBJ databases">
        <title>Corchorus olitorius genome sequencing.</title>
        <authorList>
            <person name="Alam M."/>
            <person name="Haque M.S."/>
            <person name="Islam M.S."/>
            <person name="Emdad E.M."/>
            <person name="Islam M.M."/>
            <person name="Ahmed B."/>
            <person name="Halim A."/>
            <person name="Hossen Q.M.M."/>
            <person name="Hossain M.Z."/>
            <person name="Ahmed R."/>
            <person name="Khan M.M."/>
            <person name="Islam R."/>
            <person name="Rashid M.M."/>
            <person name="Khan S.A."/>
            <person name="Rahman M.S."/>
            <person name="Alam M."/>
            <person name="Yahiya A.S."/>
            <person name="Khan M.S."/>
            <person name="Azam M.S."/>
            <person name="Haque T."/>
            <person name="Lashkar M.Z.H."/>
            <person name="Akhand A.I."/>
            <person name="Morshed G."/>
            <person name="Roy S."/>
            <person name="Uddin K.S."/>
            <person name="Rabeya T."/>
            <person name="Hossain A.S."/>
            <person name="Chowdhury A."/>
            <person name="Snigdha A.R."/>
            <person name="Mortoza M.S."/>
            <person name="Matin S.A."/>
            <person name="Hoque S.M.E."/>
            <person name="Islam M.K."/>
            <person name="Roy D.K."/>
            <person name="Haider R."/>
            <person name="Moosa M.M."/>
            <person name="Elias S.M."/>
            <person name="Hasan A.M."/>
            <person name="Jahan S."/>
            <person name="Shafiuddin M."/>
            <person name="Mahmood N."/>
            <person name="Shommy N.S."/>
        </authorList>
    </citation>
    <scope>NUCLEOTIDE SEQUENCE [LARGE SCALE GENOMIC DNA]</scope>
    <source>
        <strain evidence="2">cv. O-4</strain>
    </source>
</reference>
<dbReference type="PANTHER" id="PTHR35482">
    <property type="entry name" value="CYTOCHROME C OXIDASE SUBUNIT"/>
    <property type="match status" value="1"/>
</dbReference>
<gene>
    <name evidence="1" type="ORF">COLO4_25675</name>
</gene>
<evidence type="ECO:0000313" key="2">
    <source>
        <dbReference type="Proteomes" id="UP000187203"/>
    </source>
</evidence>
<comment type="caution">
    <text evidence="1">The sequence shown here is derived from an EMBL/GenBank/DDBJ whole genome shotgun (WGS) entry which is preliminary data.</text>
</comment>
<dbReference type="PANTHER" id="PTHR35482:SF1">
    <property type="entry name" value="CYTOCHROME C OXIDASE SUBUNIT"/>
    <property type="match status" value="1"/>
</dbReference>
<dbReference type="STRING" id="93759.A0A1R3I0J2"/>
<dbReference type="EMBL" id="AWUE01019110">
    <property type="protein sequence ID" value="OMO76097.1"/>
    <property type="molecule type" value="Genomic_DNA"/>
</dbReference>
<name>A0A1R3I0J2_9ROSI</name>
<accession>A0A1R3I0J2</accession>
<dbReference type="OrthoDB" id="206869at2759"/>
<evidence type="ECO:0000313" key="1">
    <source>
        <dbReference type="EMBL" id="OMO76097.1"/>
    </source>
</evidence>